<dbReference type="AlphaFoldDB" id="A0ABC9WPI0"/>
<reference evidence="1 2" key="1">
    <citation type="submission" date="2024-06" db="EMBL/GenBank/DDBJ databases">
        <title>The draft genome of Grus japonensis, version 3.</title>
        <authorList>
            <person name="Nabeshima K."/>
            <person name="Suzuki S."/>
            <person name="Onuma M."/>
        </authorList>
    </citation>
    <scope>NUCLEOTIDE SEQUENCE [LARGE SCALE GENOMIC DNA]</scope>
    <source>
        <strain evidence="1 2">451A</strain>
    </source>
</reference>
<proteinExistence type="predicted"/>
<dbReference type="PANTHER" id="PTHR33332">
    <property type="entry name" value="REVERSE TRANSCRIPTASE DOMAIN-CONTAINING PROTEIN"/>
    <property type="match status" value="1"/>
</dbReference>
<evidence type="ECO:0000313" key="1">
    <source>
        <dbReference type="EMBL" id="GAB0187324.1"/>
    </source>
</evidence>
<protein>
    <submittedName>
        <fullName evidence="1">Uncharacterized protein</fullName>
    </submittedName>
</protein>
<keyword evidence="2" id="KW-1185">Reference proteome</keyword>
<organism evidence="1 2">
    <name type="scientific">Grus japonensis</name>
    <name type="common">Japanese crane</name>
    <name type="synonym">Red-crowned crane</name>
    <dbReference type="NCBI Taxonomy" id="30415"/>
    <lineage>
        <taxon>Eukaryota</taxon>
        <taxon>Metazoa</taxon>
        <taxon>Chordata</taxon>
        <taxon>Craniata</taxon>
        <taxon>Vertebrata</taxon>
        <taxon>Euteleostomi</taxon>
        <taxon>Archelosauria</taxon>
        <taxon>Archosauria</taxon>
        <taxon>Dinosauria</taxon>
        <taxon>Saurischia</taxon>
        <taxon>Theropoda</taxon>
        <taxon>Coelurosauria</taxon>
        <taxon>Aves</taxon>
        <taxon>Neognathae</taxon>
        <taxon>Neoaves</taxon>
        <taxon>Gruiformes</taxon>
        <taxon>Gruidae</taxon>
        <taxon>Grus</taxon>
    </lineage>
</organism>
<name>A0ABC9WPI0_GRUJA</name>
<comment type="caution">
    <text evidence="1">The sequence shown here is derived from an EMBL/GenBank/DDBJ whole genome shotgun (WGS) entry which is preliminary data.</text>
</comment>
<dbReference type="PRINTS" id="PR01345">
    <property type="entry name" value="CERVTRCPTASE"/>
</dbReference>
<dbReference type="EMBL" id="BAAFJT010000003">
    <property type="protein sequence ID" value="GAB0187324.1"/>
    <property type="molecule type" value="Genomic_DNA"/>
</dbReference>
<gene>
    <name evidence="1" type="ORF">GRJ2_001197700</name>
</gene>
<evidence type="ECO:0000313" key="2">
    <source>
        <dbReference type="Proteomes" id="UP001623348"/>
    </source>
</evidence>
<accession>A0ABC9WPI0</accession>
<dbReference type="Proteomes" id="UP001623348">
    <property type="component" value="Unassembled WGS sequence"/>
</dbReference>
<sequence>MKFNKSKCQILHLGQGNPGYTYKLGDKRLKNSPAERDLGVWIDGKLDMSQQCALAAKRANCVLGCIERSTASWSREVIVPLYTALVRPHLEYCVQFWAPQYKKEIQLLVCLEEGDQDGERS</sequence>